<dbReference type="Pfam" id="PF00574">
    <property type="entry name" value="CLP_protease"/>
    <property type="match status" value="1"/>
</dbReference>
<dbReference type="EMBL" id="WTPX01000148">
    <property type="protein sequence ID" value="NNJ27392.1"/>
    <property type="molecule type" value="Genomic_DNA"/>
</dbReference>
<gene>
    <name evidence="2" type="ORF">LzC2_34940</name>
</gene>
<evidence type="ECO:0000313" key="2">
    <source>
        <dbReference type="EMBL" id="NNJ27392.1"/>
    </source>
</evidence>
<dbReference type="InterPro" id="IPR029045">
    <property type="entry name" value="ClpP/crotonase-like_dom_sf"/>
</dbReference>
<keyword evidence="3" id="KW-1185">Reference proteome</keyword>
<dbReference type="InterPro" id="IPR023562">
    <property type="entry name" value="ClpP/TepA"/>
</dbReference>
<evidence type="ECO:0008006" key="4">
    <source>
        <dbReference type="Google" id="ProtNLM"/>
    </source>
</evidence>
<dbReference type="Gene3D" id="3.90.226.10">
    <property type="entry name" value="2-enoyl-CoA Hydratase, Chain A, domain 1"/>
    <property type="match status" value="1"/>
</dbReference>
<dbReference type="Proteomes" id="UP000609651">
    <property type="component" value="Unassembled WGS sequence"/>
</dbReference>
<dbReference type="RefSeq" id="WP_171189298.1">
    <property type="nucleotide sequence ID" value="NZ_WTPX01000148.1"/>
</dbReference>
<feature type="compositionally biased region" description="Low complexity" evidence="1">
    <location>
        <begin position="1"/>
        <end position="14"/>
    </location>
</feature>
<feature type="region of interest" description="Disordered" evidence="1">
    <location>
        <begin position="1"/>
        <end position="48"/>
    </location>
</feature>
<evidence type="ECO:0000256" key="1">
    <source>
        <dbReference type="SAM" id="MobiDB-lite"/>
    </source>
</evidence>
<dbReference type="SUPFAM" id="SSF52096">
    <property type="entry name" value="ClpP/crotonase"/>
    <property type="match status" value="1"/>
</dbReference>
<proteinExistence type="predicted"/>
<accession>A0ABX1VJJ3</accession>
<reference evidence="2 3" key="1">
    <citation type="journal article" date="2020" name="Syst. Appl. Microbiol.">
        <title>Alienimonas chondri sp. nov., a novel planctomycete isolated from the biofilm of the red alga Chondrus crispus.</title>
        <authorList>
            <person name="Vitorino I."/>
            <person name="Albuquerque L."/>
            <person name="Wiegand S."/>
            <person name="Kallscheuer N."/>
            <person name="da Costa M.S."/>
            <person name="Lobo-da-Cunha A."/>
            <person name="Jogler C."/>
            <person name="Lage O.M."/>
        </authorList>
    </citation>
    <scope>NUCLEOTIDE SEQUENCE [LARGE SCALE GENOMIC DNA]</scope>
    <source>
        <strain evidence="2 3">LzC2</strain>
    </source>
</reference>
<organism evidence="2 3">
    <name type="scientific">Alienimonas chondri</name>
    <dbReference type="NCBI Taxonomy" id="2681879"/>
    <lineage>
        <taxon>Bacteria</taxon>
        <taxon>Pseudomonadati</taxon>
        <taxon>Planctomycetota</taxon>
        <taxon>Planctomycetia</taxon>
        <taxon>Planctomycetales</taxon>
        <taxon>Planctomycetaceae</taxon>
        <taxon>Alienimonas</taxon>
    </lineage>
</organism>
<evidence type="ECO:0000313" key="3">
    <source>
        <dbReference type="Proteomes" id="UP000609651"/>
    </source>
</evidence>
<sequence>MPSRRPSRSPLIPRSPRRARQEEEEVERPPHRLSAAPGPGIAFEPPPRKSGWEIALSGDLTDRQAELMDALIELPRGSAGTIWFDSPGGSVYTGLAMASVLRLRGLRATAIVAGECSSAAILPFAACERRLVTRHATLLFHPVRWHSEEDVKREEAVEWARHFDYMERDIDDLLSKLLPMNREALEKWTRPGKFVTGAELVKVGLAETVDLFSGDLWGQMKAVPRGRSKR</sequence>
<name>A0ABX1VJJ3_9PLAN</name>
<comment type="caution">
    <text evidence="2">The sequence shown here is derived from an EMBL/GenBank/DDBJ whole genome shotgun (WGS) entry which is preliminary data.</text>
</comment>
<protein>
    <recommendedName>
        <fullName evidence="4">ATP-dependent Clp protease proteolytic subunit</fullName>
    </recommendedName>
</protein>